<dbReference type="AlphaFoldDB" id="A0A250FKU3"/>
<gene>
    <name evidence="1" type="ORF">CGC50_00355</name>
    <name evidence="2" type="ORF">VJJ49_04475</name>
</gene>
<dbReference type="RefSeq" id="WP_002665517.1">
    <property type="nucleotide sequence ID" value="NZ_CAJPPZ010000034.1"/>
</dbReference>
<sequence>MASVRRLKKNIASVLGELVDTLIIWELVTDKKNEASQAVVEEIYAAYDKYLGQINNPSENKGAFYKQLLKNFEEEVNAIVAKINALS</sequence>
<keyword evidence="4" id="KW-1185">Reference proteome</keyword>
<name>A0A250FKU3_9FLAO</name>
<dbReference type="OrthoDB" id="1121857at2"/>
<dbReference type="EMBL" id="CP022386">
    <property type="protein sequence ID" value="ATA85740.1"/>
    <property type="molecule type" value="Genomic_DNA"/>
</dbReference>
<dbReference type="Proteomes" id="UP001324270">
    <property type="component" value="Unassembled WGS sequence"/>
</dbReference>
<evidence type="ECO:0000313" key="3">
    <source>
        <dbReference type="Proteomes" id="UP000217250"/>
    </source>
</evidence>
<reference evidence="3" key="2">
    <citation type="submission" date="2017-06" db="EMBL/GenBank/DDBJ databases">
        <title>Capnocytophaga spp. assemblies.</title>
        <authorList>
            <person name="Gulvik C.A."/>
        </authorList>
    </citation>
    <scope>NUCLEOTIDE SEQUENCE [LARGE SCALE GENOMIC DNA]</scope>
    <source>
        <strain evidence="3">H1496</strain>
    </source>
</reference>
<dbReference type="EMBL" id="JAYKBV010000005">
    <property type="protein sequence ID" value="MEB3039948.1"/>
    <property type="molecule type" value="Genomic_DNA"/>
</dbReference>
<evidence type="ECO:0000313" key="4">
    <source>
        <dbReference type="Proteomes" id="UP001324270"/>
    </source>
</evidence>
<protein>
    <submittedName>
        <fullName evidence="1">Uncharacterized protein</fullName>
    </submittedName>
</protein>
<evidence type="ECO:0000313" key="2">
    <source>
        <dbReference type="EMBL" id="MEB3039948.1"/>
    </source>
</evidence>
<dbReference type="Proteomes" id="UP000217250">
    <property type="component" value="Chromosome"/>
</dbReference>
<reference evidence="2 4" key="3">
    <citation type="submission" date="2023-12" db="EMBL/GenBank/DDBJ databases">
        <title>Genomic sequences of Capnocytophaga and Parvimonas strains.</title>
        <authorList>
            <person name="Watt R.M."/>
            <person name="Wang M."/>
            <person name="Yang T."/>
            <person name="Tong W.M."/>
        </authorList>
    </citation>
    <scope>NUCLEOTIDE SEQUENCE [LARGE SCALE GENOMIC DNA]</scope>
    <source>
        <strain evidence="2 4">CCUG 13156</strain>
    </source>
</reference>
<reference evidence="1" key="1">
    <citation type="journal article" date="2017" name="Genome Announc.">
        <title>Twelve Complete Reference Genomes of Clinical Isolates in the Capnocytophaga Genus.</title>
        <authorList>
            <person name="Villarma A."/>
            <person name="Gulvik C.A."/>
            <person name="Rowe L.A."/>
            <person name="Sheth M."/>
            <person name="Juieng P."/>
            <person name="Nicholson A.C."/>
            <person name="Loparev V.N."/>
            <person name="McQuiston J.R."/>
        </authorList>
    </citation>
    <scope>NUCLEOTIDE SEQUENCE</scope>
    <source>
        <strain evidence="1">H1496</strain>
    </source>
</reference>
<dbReference type="GeneID" id="84807018"/>
<proteinExistence type="predicted"/>
<dbReference type="KEGG" id="cgh:CGC50_00355"/>
<accession>A0A250FKU3</accession>
<organism evidence="1 3">
    <name type="scientific">Capnocytophaga gingivalis</name>
    <dbReference type="NCBI Taxonomy" id="1017"/>
    <lineage>
        <taxon>Bacteria</taxon>
        <taxon>Pseudomonadati</taxon>
        <taxon>Bacteroidota</taxon>
        <taxon>Flavobacteriia</taxon>
        <taxon>Flavobacteriales</taxon>
        <taxon>Flavobacteriaceae</taxon>
        <taxon>Capnocytophaga</taxon>
    </lineage>
</organism>
<evidence type="ECO:0000313" key="1">
    <source>
        <dbReference type="EMBL" id="ATA85740.1"/>
    </source>
</evidence>